<keyword evidence="1" id="KW-0863">Zinc-finger</keyword>
<dbReference type="PROSITE" id="PS50089">
    <property type="entry name" value="ZF_RING_2"/>
    <property type="match status" value="1"/>
</dbReference>
<dbReference type="GO" id="GO:0061630">
    <property type="term" value="F:ubiquitin protein ligase activity"/>
    <property type="evidence" value="ECO:0007669"/>
    <property type="project" value="TreeGrafter"/>
</dbReference>
<dbReference type="OrthoDB" id="21204at2759"/>
<dbReference type="InterPro" id="IPR001841">
    <property type="entry name" value="Znf_RING"/>
</dbReference>
<dbReference type="RefSeq" id="XP_031378255.1">
    <property type="nucleotide sequence ID" value="XM_031522395.1"/>
</dbReference>
<sequence>MAALPSDSRFTYAAADSAPVSRPPFDLDEVLAPTVHYSSGSQCHEEASLRLQPDWRPFVLAFPAVDPGGANQCTVCMEGFRSSDECGRRIPCGHVYHADCITTWLSLYDSCPLCRLKVSLERTNGDKICNFDSSLYDQFLPYVMQNVRDML</sequence>
<protein>
    <submittedName>
        <fullName evidence="4">RING finger protein 141-like</fullName>
    </submittedName>
</protein>
<dbReference type="SUPFAM" id="SSF57850">
    <property type="entry name" value="RING/U-box"/>
    <property type="match status" value="1"/>
</dbReference>
<evidence type="ECO:0000313" key="3">
    <source>
        <dbReference type="Proteomes" id="UP000515151"/>
    </source>
</evidence>
<dbReference type="InterPro" id="IPR013083">
    <property type="entry name" value="Znf_RING/FYVE/PHD"/>
</dbReference>
<evidence type="ECO:0000259" key="2">
    <source>
        <dbReference type="PROSITE" id="PS50089"/>
    </source>
</evidence>
<organism evidence="3 4">
    <name type="scientific">Punica granatum</name>
    <name type="common">Pomegranate</name>
    <dbReference type="NCBI Taxonomy" id="22663"/>
    <lineage>
        <taxon>Eukaryota</taxon>
        <taxon>Viridiplantae</taxon>
        <taxon>Streptophyta</taxon>
        <taxon>Embryophyta</taxon>
        <taxon>Tracheophyta</taxon>
        <taxon>Spermatophyta</taxon>
        <taxon>Magnoliopsida</taxon>
        <taxon>eudicotyledons</taxon>
        <taxon>Gunneridae</taxon>
        <taxon>Pentapetalae</taxon>
        <taxon>rosids</taxon>
        <taxon>malvids</taxon>
        <taxon>Myrtales</taxon>
        <taxon>Lythraceae</taxon>
        <taxon>Punica</taxon>
    </lineage>
</organism>
<evidence type="ECO:0000313" key="4">
    <source>
        <dbReference type="RefSeq" id="XP_031378255.1"/>
    </source>
</evidence>
<name>A0A6P8C660_PUNGR</name>
<dbReference type="AlphaFoldDB" id="A0A6P8C660"/>
<keyword evidence="1" id="KW-0862">Zinc</keyword>
<gene>
    <name evidence="4" type="primary">LOC116193655</name>
</gene>
<reference evidence="4" key="2">
    <citation type="submission" date="2025-08" db="UniProtKB">
        <authorList>
            <consortium name="RefSeq"/>
        </authorList>
    </citation>
    <scope>IDENTIFICATION</scope>
    <source>
        <tissue evidence="4">Leaf</tissue>
    </source>
</reference>
<dbReference type="Gene3D" id="3.30.40.10">
    <property type="entry name" value="Zinc/RING finger domain, C3HC4 (zinc finger)"/>
    <property type="match status" value="1"/>
</dbReference>
<evidence type="ECO:0000256" key="1">
    <source>
        <dbReference type="PROSITE-ProRule" id="PRU00175"/>
    </source>
</evidence>
<proteinExistence type="predicted"/>
<dbReference type="InterPro" id="IPR051826">
    <property type="entry name" value="E3_ubiquitin-ligase_domain"/>
</dbReference>
<dbReference type="GeneID" id="116193655"/>
<dbReference type="SMART" id="SM00184">
    <property type="entry name" value="RING"/>
    <property type="match status" value="1"/>
</dbReference>
<feature type="domain" description="RING-type" evidence="2">
    <location>
        <begin position="73"/>
        <end position="115"/>
    </location>
</feature>
<reference evidence="3" key="1">
    <citation type="journal article" date="2020" name="Plant Biotechnol. J.">
        <title>The pomegranate (Punica granatum L.) draft genome dissects genetic divergence between soft- and hard-seeded cultivars.</title>
        <authorList>
            <person name="Luo X."/>
            <person name="Li H."/>
            <person name="Wu Z."/>
            <person name="Yao W."/>
            <person name="Zhao P."/>
            <person name="Cao D."/>
            <person name="Yu H."/>
            <person name="Li K."/>
            <person name="Poudel K."/>
            <person name="Zhao D."/>
            <person name="Zhang F."/>
            <person name="Xia X."/>
            <person name="Chen L."/>
            <person name="Wang Q."/>
            <person name="Jing D."/>
            <person name="Cao S."/>
        </authorList>
    </citation>
    <scope>NUCLEOTIDE SEQUENCE [LARGE SCALE GENOMIC DNA]</scope>
    <source>
        <strain evidence="3">cv. Tunisia</strain>
    </source>
</reference>
<dbReference type="Pfam" id="PF13639">
    <property type="entry name" value="zf-RING_2"/>
    <property type="match status" value="1"/>
</dbReference>
<dbReference type="GO" id="GO:0006511">
    <property type="term" value="P:ubiquitin-dependent protein catabolic process"/>
    <property type="evidence" value="ECO:0007669"/>
    <property type="project" value="TreeGrafter"/>
</dbReference>
<keyword evidence="3" id="KW-1185">Reference proteome</keyword>
<dbReference type="PANTHER" id="PTHR22765:SF434">
    <property type="entry name" value="GB|AAD18119.1-RELATED"/>
    <property type="match status" value="1"/>
</dbReference>
<dbReference type="PANTHER" id="PTHR22765">
    <property type="entry name" value="RING FINGER AND PROTEASE ASSOCIATED DOMAIN-CONTAINING"/>
    <property type="match status" value="1"/>
</dbReference>
<accession>A0A6P8C660</accession>
<dbReference type="Proteomes" id="UP000515151">
    <property type="component" value="Chromosome 2"/>
</dbReference>
<keyword evidence="1" id="KW-0479">Metal-binding</keyword>
<dbReference type="GO" id="GO:0008270">
    <property type="term" value="F:zinc ion binding"/>
    <property type="evidence" value="ECO:0007669"/>
    <property type="project" value="UniProtKB-KW"/>
</dbReference>